<sequence length="169" mass="18448">MESIILGQCVKGAWRDGWRYFRHHPVFAVLLLPYAWLSSSAVNTLSPDRTPPFRLLTYPSYWRYLGCTWGLAILAPVLLCLDTGSVDRYARALLEHLAHPGVAGLPTLTASVVVAAPGLATRHQALASLDTHNLLGTALAAFGALYLGAPCSAWLYRRYANTLKASLAR</sequence>
<keyword evidence="1" id="KW-0472">Membrane</keyword>
<feature type="transmembrane region" description="Helical" evidence="1">
    <location>
        <begin position="102"/>
        <end position="120"/>
    </location>
</feature>
<feature type="transmembrane region" description="Helical" evidence="1">
    <location>
        <begin position="61"/>
        <end position="81"/>
    </location>
</feature>
<dbReference type="Proteomes" id="UP001489897">
    <property type="component" value="Unassembled WGS sequence"/>
</dbReference>
<organism evidence="2 3">
    <name type="scientific">Paraburkholderia ferrariae</name>
    <dbReference type="NCBI Taxonomy" id="386056"/>
    <lineage>
        <taxon>Bacteria</taxon>
        <taxon>Pseudomonadati</taxon>
        <taxon>Pseudomonadota</taxon>
        <taxon>Betaproteobacteria</taxon>
        <taxon>Burkholderiales</taxon>
        <taxon>Burkholderiaceae</taxon>
        <taxon>Paraburkholderia</taxon>
    </lineage>
</organism>
<reference evidence="2 3" key="1">
    <citation type="submission" date="2024-01" db="EMBL/GenBank/DDBJ databases">
        <title>The diversity of rhizobia nodulating Mimosa spp. in eleven states of Brazil covering several biomes is determined by host plant, location, and edaphic factors.</title>
        <authorList>
            <person name="Rouws L."/>
            <person name="Barauna A."/>
            <person name="Beukes C."/>
            <person name="De Faria S.M."/>
            <person name="Gross E."/>
            <person name="Dos Reis Junior F.B."/>
            <person name="Simon M."/>
            <person name="Maluk M."/>
            <person name="Odee D.W."/>
            <person name="Kenicer G."/>
            <person name="Young J.P.W."/>
            <person name="Reis V.M."/>
            <person name="Zilli J."/>
            <person name="James E.K."/>
        </authorList>
    </citation>
    <scope>NUCLEOTIDE SEQUENCE [LARGE SCALE GENOMIC DNA]</scope>
    <source>
        <strain evidence="2 3">JPY167</strain>
    </source>
</reference>
<evidence type="ECO:0000313" key="3">
    <source>
        <dbReference type="Proteomes" id="UP001489897"/>
    </source>
</evidence>
<accession>A0ABU9RRK6</accession>
<keyword evidence="1" id="KW-1133">Transmembrane helix</keyword>
<proteinExistence type="predicted"/>
<dbReference type="RefSeq" id="WP_342947562.1">
    <property type="nucleotide sequence ID" value="NZ_JAYMRV010000004.1"/>
</dbReference>
<protein>
    <submittedName>
        <fullName evidence="2">Uncharacterized protein</fullName>
    </submittedName>
</protein>
<feature type="transmembrane region" description="Helical" evidence="1">
    <location>
        <begin position="21"/>
        <end position="41"/>
    </location>
</feature>
<keyword evidence="3" id="KW-1185">Reference proteome</keyword>
<dbReference type="EMBL" id="JAYMRV010000004">
    <property type="protein sequence ID" value="MEM5422680.1"/>
    <property type="molecule type" value="Genomic_DNA"/>
</dbReference>
<evidence type="ECO:0000313" key="2">
    <source>
        <dbReference type="EMBL" id="MEM5422680.1"/>
    </source>
</evidence>
<comment type="caution">
    <text evidence="2">The sequence shown here is derived from an EMBL/GenBank/DDBJ whole genome shotgun (WGS) entry which is preliminary data.</text>
</comment>
<keyword evidence="1" id="KW-0812">Transmembrane</keyword>
<evidence type="ECO:0000256" key="1">
    <source>
        <dbReference type="SAM" id="Phobius"/>
    </source>
</evidence>
<feature type="transmembrane region" description="Helical" evidence="1">
    <location>
        <begin position="132"/>
        <end position="156"/>
    </location>
</feature>
<name>A0ABU9RRK6_9BURK</name>
<gene>
    <name evidence="2" type="ORF">VSR73_16605</name>
</gene>